<feature type="region of interest" description="Disordered" evidence="2">
    <location>
        <begin position="1381"/>
        <end position="1462"/>
    </location>
</feature>
<accession>A0A484BLB7</accession>
<proteinExistence type="predicted"/>
<evidence type="ECO:0000313" key="5">
    <source>
        <dbReference type="Proteomes" id="UP000295192"/>
    </source>
</evidence>
<evidence type="ECO:0000256" key="1">
    <source>
        <dbReference type="ARBA" id="ARBA00004123"/>
    </source>
</evidence>
<evidence type="ECO:0000313" key="4">
    <source>
        <dbReference type="EMBL" id="TDG48531.1"/>
    </source>
</evidence>
<organism evidence="4 5">
    <name type="scientific">Drosophila navojoa</name>
    <name type="common">Fruit fly</name>
    <dbReference type="NCBI Taxonomy" id="7232"/>
    <lineage>
        <taxon>Eukaryota</taxon>
        <taxon>Metazoa</taxon>
        <taxon>Ecdysozoa</taxon>
        <taxon>Arthropoda</taxon>
        <taxon>Hexapoda</taxon>
        <taxon>Insecta</taxon>
        <taxon>Pterygota</taxon>
        <taxon>Neoptera</taxon>
        <taxon>Endopterygota</taxon>
        <taxon>Diptera</taxon>
        <taxon>Brachycera</taxon>
        <taxon>Muscomorpha</taxon>
        <taxon>Ephydroidea</taxon>
        <taxon>Drosophilidae</taxon>
        <taxon>Drosophila</taxon>
    </lineage>
</organism>
<feature type="compositionally biased region" description="Polar residues" evidence="2">
    <location>
        <begin position="371"/>
        <end position="381"/>
    </location>
</feature>
<feature type="compositionally biased region" description="Polar residues" evidence="2">
    <location>
        <begin position="1085"/>
        <end position="1094"/>
    </location>
</feature>
<evidence type="ECO:0000256" key="2">
    <source>
        <dbReference type="SAM" id="MobiDB-lite"/>
    </source>
</evidence>
<dbReference type="InterPro" id="IPR050496">
    <property type="entry name" value="SNF2_RAD54_helicase_repair"/>
</dbReference>
<keyword evidence="5" id="KW-1185">Reference proteome</keyword>
<feature type="region of interest" description="Disordered" evidence="2">
    <location>
        <begin position="428"/>
        <end position="449"/>
    </location>
</feature>
<feature type="region of interest" description="Disordered" evidence="2">
    <location>
        <begin position="1179"/>
        <end position="1225"/>
    </location>
</feature>
<dbReference type="SUPFAM" id="SSF52540">
    <property type="entry name" value="P-loop containing nucleoside triphosphate hydrolases"/>
    <property type="match status" value="2"/>
</dbReference>
<dbReference type="InterPro" id="IPR038718">
    <property type="entry name" value="SNF2-like_sf"/>
</dbReference>
<protein>
    <recommendedName>
        <fullName evidence="3">SNF2 N-terminal domain-containing protein</fullName>
    </recommendedName>
</protein>
<dbReference type="GO" id="GO:0005634">
    <property type="term" value="C:nucleus"/>
    <property type="evidence" value="ECO:0007669"/>
    <property type="project" value="UniProtKB-SubCell"/>
</dbReference>
<name>A0A484BLB7_DRONA</name>
<comment type="subcellular location">
    <subcellularLocation>
        <location evidence="1">Nucleus</location>
    </subcellularLocation>
</comment>
<feature type="region of interest" description="Disordered" evidence="2">
    <location>
        <begin position="807"/>
        <end position="980"/>
    </location>
</feature>
<dbReference type="GO" id="GO:0005524">
    <property type="term" value="F:ATP binding"/>
    <property type="evidence" value="ECO:0007669"/>
    <property type="project" value="InterPro"/>
</dbReference>
<feature type="compositionally biased region" description="Polar residues" evidence="2">
    <location>
        <begin position="807"/>
        <end position="817"/>
    </location>
</feature>
<dbReference type="STRING" id="7232.A0A484BLB7"/>
<dbReference type="InterPro" id="IPR000330">
    <property type="entry name" value="SNF2_N"/>
</dbReference>
<feature type="compositionally biased region" description="Basic and acidic residues" evidence="2">
    <location>
        <begin position="1003"/>
        <end position="1022"/>
    </location>
</feature>
<feature type="compositionally biased region" description="Basic and acidic residues" evidence="2">
    <location>
        <begin position="907"/>
        <end position="926"/>
    </location>
</feature>
<evidence type="ECO:0000259" key="3">
    <source>
        <dbReference type="Pfam" id="PF00176"/>
    </source>
</evidence>
<dbReference type="Gene3D" id="3.40.50.10810">
    <property type="entry name" value="Tandem AAA-ATPase domain"/>
    <property type="match status" value="2"/>
</dbReference>
<feature type="compositionally biased region" description="Basic residues" evidence="2">
    <location>
        <begin position="848"/>
        <end position="859"/>
    </location>
</feature>
<feature type="compositionally biased region" description="Basic and acidic residues" evidence="2">
    <location>
        <begin position="876"/>
        <end position="899"/>
    </location>
</feature>
<dbReference type="Proteomes" id="UP000295192">
    <property type="component" value="Unassembled WGS sequence"/>
</dbReference>
<dbReference type="OrthoDB" id="6819249at2759"/>
<feature type="region of interest" description="Disordered" evidence="2">
    <location>
        <begin position="371"/>
        <end position="416"/>
    </location>
</feature>
<feature type="compositionally biased region" description="Polar residues" evidence="2">
    <location>
        <begin position="933"/>
        <end position="950"/>
    </location>
</feature>
<sequence length="1462" mass="163745">MYHFVSERTAEVRVSENVLIPSKTTQYLKSFQLEAVRFLYKRLSKKEFCIFNDESGLGKTASVVALLSGLGTVKNTLIVLQNDDQLLAGWQFHLGVLTDLPVCVIKNVNDTTESAHSVYLSKWSILRSIGDLSKLNFDYIIVDHRGYTLNNNFCTSMLLKQFEGKVNIVISSVDITSDVKLLYKVMQLGGCLDHQFKCFRSFESKFHLPDVKEVLSKRVDIEEYYKQRGILGEYIKDYRLRRYRHQFDSYLPLVTAEQYKRNLSLWLGENNSSSTISDSTVGSKTSDVPSTGDTEEIFECILSLQRERHLAECQEPDKISLSEHSDDVIAMEPLILESESEPEVETDDHAKKCSTNVVLLSSDDCEIIESSQSVSMTSNSPAKRKYMKRVQPPKSVELTESETEEPPNTSTKTRKVLNVRLRRASIQSNPMNSVKASSKRSPDSPPEVRVSENVLIPSKTTQYLKSFQLEAVRFLYKRLSKKEFCIFNDESGLGKTASVVALLSGLGTVKNTLIVLQNDDQLLAGWQFHLGVLTDLPVCVIKNVNDTTESAHSVYLSKWSILRSIGDLSKLNFDYIIVDHRGYTLNNNFCTSMLLKQFEGKVNIVISSVDITSDVKLLYKVMQLGGCLDHQFKCFRSFESKFHLPDVKEVLSKRVDIEEYYKQRGILGEYIKDYRLRRYRHQFDSYLPLVTAEQYKRNLSLWLGENNSSSTISDSTVGSKTSDVPSTGDTEEIFECILSLQRERHLAECQEPDKISLSEHSDDVIAMEPLILESESEPEVETDDHAKKCSTNVVLLSSDDCEIIESSQSVSMTSNSPAKRKYMKRVQPPKSVELTESETEEPPNTSTKTRKVLNVRLRRASIQSNPMNSVKASSKRSPDSPRKSKSPIKPEPKTPKRDTLLPVTPKTEPRSARSDGKKNVDMEPRQTRGMQRLTRSADSRSNSKYMTQLKSLDYEKKGTPRRKRNSGTNQTPKSSKVKKEKITVKQEIAVTPRTSKTMPMKMSQKEPEAKRTTRSRADKEHFSNMLTSLPDNKRVKKASCKTVKVPPAATLKPPASVPNNERKSKASPKVVTTSPAVTADLPNSPLGNQKNGKTNFKPVAAAPAATPELLSSGSILSDNSYLQCAQKFPENLAELEALDLPEFRVPHAPPTSQLLLPVNLNLLSGSEVAVVPSPNTKPDVVVINSSHDESSQPSTKPSQSRRTRALKRKSVAPTKEKQSQPTTSRFGLMLAQHRGSVNKSPDIFSNCSEASQVSLAQPVPFEGFKIFGSEVGQPQQQLHDKTGAAMPAKRKRERSCLELLEKMFEPHQAKHTELGVQLLPDLPSPKQQLPQRRFTLLDDDIFEITNNGEFGSRLRVDSAGNVSPVQQQQLAQRNKITNYLISSSGAPEDTGQRTQSSQLLRKSPKPLKSTQSTKLTRWFGTAISGGSQSAPSTPVLPTEKADRARLARSAGSKKRKRLVLDK</sequence>
<reference evidence="4 5" key="1">
    <citation type="journal article" date="2019" name="J. Hered.">
        <title>An Improved Genome Assembly for Drosophila navojoa, the Basal Species in the mojavensis Cluster.</title>
        <authorList>
            <person name="Vanderlinde T."/>
            <person name="Dupim E.G."/>
            <person name="Nazario-Yepiz N.O."/>
            <person name="Carvalho A.B."/>
        </authorList>
    </citation>
    <scope>NUCLEOTIDE SEQUENCE [LARGE SCALE GENOMIC DNA]</scope>
    <source>
        <strain evidence="4">Navoj_Jal97</strain>
        <tissue evidence="4">Whole organism</tissue>
    </source>
</reference>
<dbReference type="EMBL" id="LSRL02000032">
    <property type="protein sequence ID" value="TDG48531.1"/>
    <property type="molecule type" value="Genomic_DNA"/>
</dbReference>
<gene>
    <name evidence="4" type="ORF">AWZ03_005075</name>
</gene>
<feature type="compositionally biased region" description="Polar residues" evidence="2">
    <location>
        <begin position="861"/>
        <end position="872"/>
    </location>
</feature>
<feature type="region of interest" description="Disordered" evidence="2">
    <location>
        <begin position="995"/>
        <end position="1095"/>
    </location>
</feature>
<comment type="caution">
    <text evidence="4">The sequence shown here is derived from an EMBL/GenBank/DDBJ whole genome shotgun (WGS) entry which is preliminary data.</text>
</comment>
<feature type="domain" description="SNF2 N-terminal" evidence="3">
    <location>
        <begin position="467"/>
        <end position="696"/>
    </location>
</feature>
<dbReference type="InterPro" id="IPR027417">
    <property type="entry name" value="P-loop_NTPase"/>
</dbReference>
<feature type="domain" description="SNF2 N-terminal" evidence="3">
    <location>
        <begin position="31"/>
        <end position="260"/>
    </location>
</feature>
<dbReference type="PANTHER" id="PTHR45629">
    <property type="entry name" value="SNF2/RAD54 FAMILY MEMBER"/>
    <property type="match status" value="1"/>
</dbReference>
<dbReference type="OMA" id="LEQMFEP"/>
<feature type="compositionally biased region" description="Basic residues" evidence="2">
    <location>
        <begin position="1451"/>
        <end position="1462"/>
    </location>
</feature>
<dbReference type="PANTHER" id="PTHR45629:SF7">
    <property type="entry name" value="DNA EXCISION REPAIR PROTEIN ERCC-6-RELATED"/>
    <property type="match status" value="1"/>
</dbReference>
<feature type="compositionally biased region" description="Basic residues" evidence="2">
    <location>
        <begin position="1199"/>
        <end position="1210"/>
    </location>
</feature>
<dbReference type="Pfam" id="PF00176">
    <property type="entry name" value="SNF2-rel_dom"/>
    <property type="match status" value="2"/>
</dbReference>